<dbReference type="Proteomes" id="UP000317093">
    <property type="component" value="Chromosome"/>
</dbReference>
<accession>A0A518BCD3</accession>
<name>A0A518BCD3_9BACT</name>
<evidence type="ECO:0000313" key="3">
    <source>
        <dbReference type="Proteomes" id="UP000317093"/>
    </source>
</evidence>
<dbReference type="RefSeq" id="WP_145263003.1">
    <property type="nucleotide sequence ID" value="NZ_CP036279.1"/>
</dbReference>
<evidence type="ECO:0000313" key="2">
    <source>
        <dbReference type="EMBL" id="QDU64650.1"/>
    </source>
</evidence>
<keyword evidence="3" id="KW-1185">Reference proteome</keyword>
<protein>
    <submittedName>
        <fullName evidence="2">Uncharacterized protein</fullName>
    </submittedName>
</protein>
<dbReference type="EMBL" id="CP036279">
    <property type="protein sequence ID" value="QDU64650.1"/>
    <property type="molecule type" value="Genomic_DNA"/>
</dbReference>
<sequence length="66" mass="7228">MSCFVTGFANAITCVFWKLPYAFLVTKIQKATSSLEAFLVFVAQIAIGLVLAMVAFFIVYAIIEVS</sequence>
<feature type="transmembrane region" description="Helical" evidence="1">
    <location>
        <begin position="37"/>
        <end position="63"/>
    </location>
</feature>
<keyword evidence="1" id="KW-0812">Transmembrane</keyword>
<dbReference type="AlphaFoldDB" id="A0A518BCD3"/>
<organism evidence="2 3">
    <name type="scientific">Kolteria novifilia</name>
    <dbReference type="NCBI Taxonomy" id="2527975"/>
    <lineage>
        <taxon>Bacteria</taxon>
        <taxon>Pseudomonadati</taxon>
        <taxon>Planctomycetota</taxon>
        <taxon>Planctomycetia</taxon>
        <taxon>Kolteriales</taxon>
        <taxon>Kolteriaceae</taxon>
        <taxon>Kolteria</taxon>
    </lineage>
</organism>
<feature type="transmembrane region" description="Helical" evidence="1">
    <location>
        <begin position="6"/>
        <end position="25"/>
    </location>
</feature>
<proteinExistence type="predicted"/>
<gene>
    <name evidence="2" type="ORF">Pan216_55410</name>
</gene>
<evidence type="ECO:0000256" key="1">
    <source>
        <dbReference type="SAM" id="Phobius"/>
    </source>
</evidence>
<keyword evidence="1" id="KW-1133">Transmembrane helix</keyword>
<dbReference type="KEGG" id="knv:Pan216_55410"/>
<keyword evidence="1" id="KW-0472">Membrane</keyword>
<reference evidence="2 3" key="1">
    <citation type="submission" date="2019-02" db="EMBL/GenBank/DDBJ databases">
        <title>Deep-cultivation of Planctomycetes and their phenomic and genomic characterization uncovers novel biology.</title>
        <authorList>
            <person name="Wiegand S."/>
            <person name="Jogler M."/>
            <person name="Boedeker C."/>
            <person name="Pinto D."/>
            <person name="Vollmers J."/>
            <person name="Rivas-Marin E."/>
            <person name="Kohn T."/>
            <person name="Peeters S.H."/>
            <person name="Heuer A."/>
            <person name="Rast P."/>
            <person name="Oberbeckmann S."/>
            <person name="Bunk B."/>
            <person name="Jeske O."/>
            <person name="Meyerdierks A."/>
            <person name="Storesund J.E."/>
            <person name="Kallscheuer N."/>
            <person name="Luecker S."/>
            <person name="Lage O.M."/>
            <person name="Pohl T."/>
            <person name="Merkel B.J."/>
            <person name="Hornburger P."/>
            <person name="Mueller R.-W."/>
            <person name="Bruemmer F."/>
            <person name="Labrenz M."/>
            <person name="Spormann A.M."/>
            <person name="Op den Camp H."/>
            <person name="Overmann J."/>
            <person name="Amann R."/>
            <person name="Jetten M.S.M."/>
            <person name="Mascher T."/>
            <person name="Medema M.H."/>
            <person name="Devos D.P."/>
            <person name="Kaster A.-K."/>
            <person name="Ovreas L."/>
            <person name="Rohde M."/>
            <person name="Galperin M.Y."/>
            <person name="Jogler C."/>
        </authorList>
    </citation>
    <scope>NUCLEOTIDE SEQUENCE [LARGE SCALE GENOMIC DNA]</scope>
    <source>
        <strain evidence="2 3">Pan216</strain>
    </source>
</reference>